<evidence type="ECO:0000313" key="2">
    <source>
        <dbReference type="Proteomes" id="UP000095023"/>
    </source>
</evidence>
<reference evidence="2" key="1">
    <citation type="submission" date="2016-02" db="EMBL/GenBank/DDBJ databases">
        <title>Comparative genomics of biotechnologically important yeasts.</title>
        <authorList>
            <consortium name="DOE Joint Genome Institute"/>
            <person name="Riley R."/>
            <person name="Haridas S."/>
            <person name="Wolfe K.H."/>
            <person name="Lopes M.R."/>
            <person name="Hittinger C.T."/>
            <person name="Goker M."/>
            <person name="Salamov A."/>
            <person name="Wisecaver J."/>
            <person name="Long T.M."/>
            <person name="Aerts A.L."/>
            <person name="Barry K."/>
            <person name="Choi C."/>
            <person name="Clum A."/>
            <person name="Coughlan A.Y."/>
            <person name="Deshpande S."/>
            <person name="Douglass A.P."/>
            <person name="Hanson S.J."/>
            <person name="Klenk H.-P."/>
            <person name="Labutti K."/>
            <person name="Lapidus A."/>
            <person name="Lindquist E."/>
            <person name="Lipzen A."/>
            <person name="Meier-Kolthoff J.P."/>
            <person name="Ohm R.A."/>
            <person name="Otillar R.P."/>
            <person name="Pangilinan J."/>
            <person name="Peng Y."/>
            <person name="Rokas A."/>
            <person name="Rosa C.A."/>
            <person name="Scheuner C."/>
            <person name="Sibirny A.A."/>
            <person name="Slot J.C."/>
            <person name="Stielow J.B."/>
            <person name="Sun H."/>
            <person name="Kurtzman C.P."/>
            <person name="Blackwell M."/>
            <person name="Jeffries T.W."/>
            <person name="Grigoriev I.V."/>
        </authorList>
    </citation>
    <scope>NUCLEOTIDE SEQUENCE [LARGE SCALE GENOMIC DNA]</scope>
    <source>
        <strain evidence="2">NRRL Y-17796</strain>
    </source>
</reference>
<accession>A0A1E4TJW4</accession>
<dbReference type="Proteomes" id="UP000095023">
    <property type="component" value="Unassembled WGS sequence"/>
</dbReference>
<keyword evidence="2" id="KW-1185">Reference proteome</keyword>
<dbReference type="EMBL" id="KV453841">
    <property type="protein sequence ID" value="ODV91958.1"/>
    <property type="molecule type" value="Genomic_DNA"/>
</dbReference>
<evidence type="ECO:0000313" key="1">
    <source>
        <dbReference type="EMBL" id="ODV91958.1"/>
    </source>
</evidence>
<dbReference type="AlphaFoldDB" id="A0A1E4TJW4"/>
<organism evidence="1 2">
    <name type="scientific">Tortispora caseinolytica NRRL Y-17796</name>
    <dbReference type="NCBI Taxonomy" id="767744"/>
    <lineage>
        <taxon>Eukaryota</taxon>
        <taxon>Fungi</taxon>
        <taxon>Dikarya</taxon>
        <taxon>Ascomycota</taxon>
        <taxon>Saccharomycotina</taxon>
        <taxon>Trigonopsidomycetes</taxon>
        <taxon>Trigonopsidales</taxon>
        <taxon>Trigonopsidaceae</taxon>
        <taxon>Tortispora</taxon>
    </lineage>
</organism>
<gene>
    <name evidence="1" type="ORF">CANCADRAFT_30240</name>
</gene>
<sequence>MASIYAYSTKLDRHKYMYPTSLSVCATNGTAALISSNLTTQRFYMQILLRKQPTRVQRVLHWYRKISLLYNCASSTLNPRHDSSRRPLKRII</sequence>
<name>A0A1E4TJW4_9ASCO</name>
<protein>
    <submittedName>
        <fullName evidence="1">Uncharacterized protein</fullName>
    </submittedName>
</protein>
<proteinExistence type="predicted"/>